<sequence>MGHDHGHAHGAADHRGRLAAAFGVSVVVLLAQAVGAVVTGSLALLVDTAHLLTDTGGLALALVAAHLSRRPPSPARTWGYRRAEVLAALGQAAVLLAVGVYVLVEAVQRLVTPPEIPSSTLVVFGLVGLVGNLVALAVLAGGRSANLNLRAAFLEVANDALGSLGVVVAAVVIATTGWLRADAVAALLIGALILPRALRLLRETTAVLLESTPPGLDLDEVRTHLLRVQHVREVHDLHASLIATGLPVISAHVVVDDGCFSDGHAGRILDELQECVARHFDVSVEHSTFQVETASHRAHEHSGHA</sequence>
<dbReference type="Pfam" id="PF16916">
    <property type="entry name" value="ZT_dimer"/>
    <property type="match status" value="1"/>
</dbReference>
<evidence type="ECO:0000256" key="1">
    <source>
        <dbReference type="ARBA" id="ARBA00004141"/>
    </source>
</evidence>
<dbReference type="STRING" id="590998.Celf_0130"/>
<keyword evidence="4 8" id="KW-0812">Transmembrane</keyword>
<dbReference type="AlphaFoldDB" id="F4H4S8"/>
<dbReference type="PANTHER" id="PTHR11562">
    <property type="entry name" value="CATION EFFLUX PROTEIN/ ZINC TRANSPORTER"/>
    <property type="match status" value="1"/>
</dbReference>
<comment type="similarity">
    <text evidence="2">Belongs to the cation diffusion facilitator (CDF) transporter (TC 2.A.4) family. SLC30A subfamily.</text>
</comment>
<dbReference type="InterPro" id="IPR027469">
    <property type="entry name" value="Cation_efflux_TMD_sf"/>
</dbReference>
<dbReference type="eggNOG" id="COG1230">
    <property type="taxonomic scope" value="Bacteria"/>
</dbReference>
<keyword evidence="7 8" id="KW-0472">Membrane</keyword>
<dbReference type="InterPro" id="IPR050681">
    <property type="entry name" value="CDF/SLC30A"/>
</dbReference>
<dbReference type="InterPro" id="IPR027470">
    <property type="entry name" value="Cation_efflux_CTD"/>
</dbReference>
<gene>
    <name evidence="11" type="ordered locus">Celf_0130</name>
</gene>
<evidence type="ECO:0000256" key="4">
    <source>
        <dbReference type="ARBA" id="ARBA00022692"/>
    </source>
</evidence>
<evidence type="ECO:0000313" key="11">
    <source>
        <dbReference type="EMBL" id="AEE44279.1"/>
    </source>
</evidence>
<dbReference type="InterPro" id="IPR058533">
    <property type="entry name" value="Cation_efflux_TM"/>
</dbReference>
<dbReference type="GO" id="GO:0005385">
    <property type="term" value="F:zinc ion transmembrane transporter activity"/>
    <property type="evidence" value="ECO:0007669"/>
    <property type="project" value="TreeGrafter"/>
</dbReference>
<feature type="transmembrane region" description="Helical" evidence="8">
    <location>
        <begin position="85"/>
        <end position="104"/>
    </location>
</feature>
<evidence type="ECO:0000256" key="2">
    <source>
        <dbReference type="ARBA" id="ARBA00008873"/>
    </source>
</evidence>
<dbReference type="HOGENOM" id="CLU_013430_0_0_11"/>
<dbReference type="GO" id="GO:0005886">
    <property type="term" value="C:plasma membrane"/>
    <property type="evidence" value="ECO:0007669"/>
    <property type="project" value="TreeGrafter"/>
</dbReference>
<evidence type="ECO:0000256" key="8">
    <source>
        <dbReference type="SAM" id="Phobius"/>
    </source>
</evidence>
<evidence type="ECO:0000259" key="9">
    <source>
        <dbReference type="Pfam" id="PF01545"/>
    </source>
</evidence>
<name>F4H4S8_CELFA</name>
<evidence type="ECO:0000313" key="12">
    <source>
        <dbReference type="Proteomes" id="UP000008460"/>
    </source>
</evidence>
<dbReference type="SUPFAM" id="SSF160240">
    <property type="entry name" value="Cation efflux protein cytoplasmic domain-like"/>
    <property type="match status" value="1"/>
</dbReference>
<protein>
    <submittedName>
        <fullName evidence="11">Cation diffusion facilitator family transporter</fullName>
    </submittedName>
</protein>
<evidence type="ECO:0000256" key="6">
    <source>
        <dbReference type="ARBA" id="ARBA00023065"/>
    </source>
</evidence>
<evidence type="ECO:0000256" key="5">
    <source>
        <dbReference type="ARBA" id="ARBA00022989"/>
    </source>
</evidence>
<feature type="domain" description="Cation efflux protein cytoplasmic" evidence="10">
    <location>
        <begin position="213"/>
        <end position="293"/>
    </location>
</feature>
<feature type="transmembrane region" description="Helical" evidence="8">
    <location>
        <begin position="116"/>
        <end position="140"/>
    </location>
</feature>
<dbReference type="Gene3D" id="1.20.1510.10">
    <property type="entry name" value="Cation efflux protein transmembrane domain"/>
    <property type="match status" value="1"/>
</dbReference>
<dbReference type="Pfam" id="PF01545">
    <property type="entry name" value="Cation_efflux"/>
    <property type="match status" value="1"/>
</dbReference>
<feature type="domain" description="Cation efflux protein transmembrane" evidence="9">
    <location>
        <begin position="19"/>
        <end position="209"/>
    </location>
</feature>
<organism evidence="11 12">
    <name type="scientific">Cellulomonas fimi (strain ATCC 484 / DSM 20113 / JCM 1341 / CCUG 24087 / LMG 16345 / NBRC 15513 / NCIMB 8980 / NCTC 7547 / NRS-133)</name>
    <dbReference type="NCBI Taxonomy" id="590998"/>
    <lineage>
        <taxon>Bacteria</taxon>
        <taxon>Bacillati</taxon>
        <taxon>Actinomycetota</taxon>
        <taxon>Actinomycetes</taxon>
        <taxon>Micrococcales</taxon>
        <taxon>Cellulomonadaceae</taxon>
        <taxon>Cellulomonas</taxon>
    </lineage>
</organism>
<comment type="subcellular location">
    <subcellularLocation>
        <location evidence="1">Membrane</location>
        <topology evidence="1">Multi-pass membrane protein</topology>
    </subcellularLocation>
</comment>
<keyword evidence="6" id="KW-0406">Ion transport</keyword>
<keyword evidence="12" id="KW-1185">Reference proteome</keyword>
<reference evidence="11 12" key="1">
    <citation type="submission" date="2011-04" db="EMBL/GenBank/DDBJ databases">
        <title>Complete sequence of Cellulomonas fimi ATCC 484.</title>
        <authorList>
            <consortium name="US DOE Joint Genome Institute"/>
            <person name="Lucas S."/>
            <person name="Han J."/>
            <person name="Lapidus A."/>
            <person name="Cheng J.-F."/>
            <person name="Goodwin L."/>
            <person name="Pitluck S."/>
            <person name="Peters L."/>
            <person name="Chertkov O."/>
            <person name="Detter J.C."/>
            <person name="Han C."/>
            <person name="Tapia R."/>
            <person name="Land M."/>
            <person name="Hauser L."/>
            <person name="Kyrpides N."/>
            <person name="Ivanova N."/>
            <person name="Ovchinnikova G."/>
            <person name="Pagani I."/>
            <person name="Mead D."/>
            <person name="Brumm P."/>
            <person name="Woyke T."/>
        </authorList>
    </citation>
    <scope>NUCLEOTIDE SEQUENCE [LARGE SCALE GENOMIC DNA]</scope>
    <source>
        <strain evidence="12">ATCC 484 / DSM 20113 / JCM 1341 / NBRC 15513 / NCIMB 8980 / NCTC 7547</strain>
    </source>
</reference>
<dbReference type="PANTHER" id="PTHR11562:SF17">
    <property type="entry name" value="RE54080P-RELATED"/>
    <property type="match status" value="1"/>
</dbReference>
<dbReference type="RefSeq" id="WP_013769309.1">
    <property type="nucleotide sequence ID" value="NC_015514.1"/>
</dbReference>
<evidence type="ECO:0000256" key="3">
    <source>
        <dbReference type="ARBA" id="ARBA00022448"/>
    </source>
</evidence>
<dbReference type="Proteomes" id="UP000008460">
    <property type="component" value="Chromosome"/>
</dbReference>
<dbReference type="InterPro" id="IPR036837">
    <property type="entry name" value="Cation_efflux_CTD_sf"/>
</dbReference>
<feature type="transmembrane region" description="Helical" evidence="8">
    <location>
        <begin position="18"/>
        <end position="38"/>
    </location>
</feature>
<feature type="transmembrane region" description="Helical" evidence="8">
    <location>
        <begin position="152"/>
        <end position="173"/>
    </location>
</feature>
<accession>F4H4S8</accession>
<dbReference type="InterPro" id="IPR002524">
    <property type="entry name" value="Cation_efflux"/>
</dbReference>
<evidence type="ECO:0000256" key="7">
    <source>
        <dbReference type="ARBA" id="ARBA00023136"/>
    </source>
</evidence>
<dbReference type="NCBIfam" id="TIGR01297">
    <property type="entry name" value="CDF"/>
    <property type="match status" value="1"/>
</dbReference>
<proteinExistence type="inferred from homology"/>
<evidence type="ECO:0000259" key="10">
    <source>
        <dbReference type="Pfam" id="PF16916"/>
    </source>
</evidence>
<keyword evidence="3" id="KW-0813">Transport</keyword>
<dbReference type="SUPFAM" id="SSF161111">
    <property type="entry name" value="Cation efflux protein transmembrane domain-like"/>
    <property type="match status" value="1"/>
</dbReference>
<dbReference type="KEGG" id="cfi:Celf_0130"/>
<dbReference type="EMBL" id="CP002666">
    <property type="protein sequence ID" value="AEE44279.1"/>
    <property type="molecule type" value="Genomic_DNA"/>
</dbReference>
<keyword evidence="5 8" id="KW-1133">Transmembrane helix</keyword>